<dbReference type="Gene3D" id="3.40.630.30">
    <property type="match status" value="1"/>
</dbReference>
<dbReference type="Proteomes" id="UP001279860">
    <property type="component" value="Unassembled WGS sequence"/>
</dbReference>
<accession>A0ABU4IRT9</accession>
<feature type="domain" description="N-acetyltransferase" evidence="1">
    <location>
        <begin position="7"/>
        <end position="162"/>
    </location>
</feature>
<dbReference type="PROSITE" id="PS51186">
    <property type="entry name" value="GNAT"/>
    <property type="match status" value="1"/>
</dbReference>
<keyword evidence="3" id="KW-1185">Reference proteome</keyword>
<dbReference type="SUPFAM" id="SSF55729">
    <property type="entry name" value="Acyl-CoA N-acyltransferases (Nat)"/>
    <property type="match status" value="1"/>
</dbReference>
<proteinExistence type="predicted"/>
<dbReference type="Pfam" id="PF00583">
    <property type="entry name" value="Acetyltransf_1"/>
    <property type="match status" value="1"/>
</dbReference>
<sequence>MQPKKHITLMPVHPDALPAFRDQLKSAFSDAAAKEFGPHHGKPIPTTEDIWSSFQVANTAIYHLLYQGEPVGGAVLLLNEDTQHHSLEWFFIDLAYHNQGLGLAAWQAIEAAYPATQVWHTATPYFEKRNVSFYLNKCGFHITAFHNRYYPDTHFPADLSDYSPTDLYEYEYLLFEKAMTPQAD</sequence>
<dbReference type="EMBL" id="JAWRCP010000001">
    <property type="protein sequence ID" value="MDW6092122.1"/>
    <property type="molecule type" value="Genomic_DNA"/>
</dbReference>
<comment type="caution">
    <text evidence="2">The sequence shown here is derived from an EMBL/GenBank/DDBJ whole genome shotgun (WGS) entry which is preliminary data.</text>
</comment>
<dbReference type="InterPro" id="IPR016181">
    <property type="entry name" value="Acyl_CoA_acyltransferase"/>
</dbReference>
<protein>
    <submittedName>
        <fullName evidence="2">GNAT family N-acetyltransferase</fullName>
    </submittedName>
</protein>
<name>A0ABU4IRT9_9VIBR</name>
<dbReference type="InterPro" id="IPR000182">
    <property type="entry name" value="GNAT_dom"/>
</dbReference>
<dbReference type="RefSeq" id="WP_038182424.1">
    <property type="nucleotide sequence ID" value="NZ_AP024903.1"/>
</dbReference>
<reference evidence="2 3" key="1">
    <citation type="submission" date="2023-11" db="EMBL/GenBank/DDBJ databases">
        <title>Plant-associative lifestyle of Vibrio porteresiae and its evolutionary dynamics.</title>
        <authorList>
            <person name="Rameshkumar N."/>
            <person name="Kirti K."/>
        </authorList>
    </citation>
    <scope>NUCLEOTIDE SEQUENCE [LARGE SCALE GENOMIC DNA]</scope>
    <source>
        <strain evidence="2 3">MSSRF7</strain>
    </source>
</reference>
<organism evidence="2 3">
    <name type="scientific">Vibrio rhizosphaerae</name>
    <dbReference type="NCBI Taxonomy" id="398736"/>
    <lineage>
        <taxon>Bacteria</taxon>
        <taxon>Pseudomonadati</taxon>
        <taxon>Pseudomonadota</taxon>
        <taxon>Gammaproteobacteria</taxon>
        <taxon>Vibrionales</taxon>
        <taxon>Vibrionaceae</taxon>
        <taxon>Vibrio</taxon>
    </lineage>
</organism>
<evidence type="ECO:0000313" key="3">
    <source>
        <dbReference type="Proteomes" id="UP001279860"/>
    </source>
</evidence>
<evidence type="ECO:0000259" key="1">
    <source>
        <dbReference type="PROSITE" id="PS51186"/>
    </source>
</evidence>
<gene>
    <name evidence="2" type="ORF">SBX64_06145</name>
</gene>
<evidence type="ECO:0000313" key="2">
    <source>
        <dbReference type="EMBL" id="MDW6092122.1"/>
    </source>
</evidence>